<dbReference type="Proteomes" id="UP000326924">
    <property type="component" value="Unassembled WGS sequence"/>
</dbReference>
<dbReference type="AlphaFoldDB" id="A0A5J5EIR4"/>
<proteinExistence type="predicted"/>
<evidence type="ECO:0000313" key="1">
    <source>
        <dbReference type="EMBL" id="KAA8894568.1"/>
    </source>
</evidence>
<name>A0A5J5EIR4_9PEZI</name>
<keyword evidence="2" id="KW-1185">Reference proteome</keyword>
<gene>
    <name evidence="1" type="ORF">FN846DRAFT_402862</name>
</gene>
<evidence type="ECO:0000313" key="2">
    <source>
        <dbReference type="Proteomes" id="UP000326924"/>
    </source>
</evidence>
<accession>A0A5J5EIR4</accession>
<organism evidence="1 2">
    <name type="scientific">Sphaerosporella brunnea</name>
    <dbReference type="NCBI Taxonomy" id="1250544"/>
    <lineage>
        <taxon>Eukaryota</taxon>
        <taxon>Fungi</taxon>
        <taxon>Dikarya</taxon>
        <taxon>Ascomycota</taxon>
        <taxon>Pezizomycotina</taxon>
        <taxon>Pezizomycetes</taxon>
        <taxon>Pezizales</taxon>
        <taxon>Pyronemataceae</taxon>
        <taxon>Sphaerosporella</taxon>
    </lineage>
</organism>
<reference evidence="1 2" key="1">
    <citation type="submission" date="2019-09" db="EMBL/GenBank/DDBJ databases">
        <title>Draft genome of the ectomycorrhizal ascomycete Sphaerosporella brunnea.</title>
        <authorList>
            <consortium name="DOE Joint Genome Institute"/>
            <person name="Benucci G.M."/>
            <person name="Marozzi G."/>
            <person name="Antonielli L."/>
            <person name="Sanchez S."/>
            <person name="Marco P."/>
            <person name="Wang X."/>
            <person name="Falini L.B."/>
            <person name="Barry K."/>
            <person name="Haridas S."/>
            <person name="Lipzen A."/>
            <person name="Labutti K."/>
            <person name="Grigoriev I.V."/>
            <person name="Murat C."/>
            <person name="Martin F."/>
            <person name="Albertini E."/>
            <person name="Donnini D."/>
            <person name="Bonito G."/>
        </authorList>
    </citation>
    <scope>NUCLEOTIDE SEQUENCE [LARGE SCALE GENOMIC DNA]</scope>
    <source>
        <strain evidence="1 2">Sb_GMNB300</strain>
    </source>
</reference>
<comment type="caution">
    <text evidence="1">The sequence shown here is derived from an EMBL/GenBank/DDBJ whole genome shotgun (WGS) entry which is preliminary data.</text>
</comment>
<sequence>MAQIAGLFGCFTPRAGYKSLASLGILTSPTSSAWKACKRECSRFSSHVTFTAPFMNDLGVRANIHGHFETSVRLKECLFRSVRACFCPDGPHYRRNGDVTGLRFDPLDGNTAPQCVGQWLGCSESDRNYVAHVGSNYFLGERCGKVRCGKCKSRARAF</sequence>
<dbReference type="InParanoid" id="A0A5J5EIR4"/>
<protein>
    <submittedName>
        <fullName evidence="1">Uncharacterized protein</fullName>
    </submittedName>
</protein>
<dbReference type="OrthoDB" id="5273847at2759"/>
<dbReference type="EMBL" id="VXIS01000329">
    <property type="protein sequence ID" value="KAA8894568.1"/>
    <property type="molecule type" value="Genomic_DNA"/>
</dbReference>